<dbReference type="Proteomes" id="UP000825799">
    <property type="component" value="Chromosome"/>
</dbReference>
<protein>
    <recommendedName>
        <fullName evidence="3">VOC domain-containing protein</fullName>
    </recommendedName>
</protein>
<gene>
    <name evidence="1" type="ORF">K1X15_07395</name>
</gene>
<name>A0ABX8WLD0_9HYPH</name>
<proteinExistence type="predicted"/>
<evidence type="ECO:0000313" key="1">
    <source>
        <dbReference type="EMBL" id="QYO78362.1"/>
    </source>
</evidence>
<evidence type="ECO:0008006" key="3">
    <source>
        <dbReference type="Google" id="ProtNLM"/>
    </source>
</evidence>
<accession>A0ABX8WLD0</accession>
<keyword evidence="2" id="KW-1185">Reference proteome</keyword>
<reference evidence="1 2" key="1">
    <citation type="submission" date="2021-08" db="EMBL/GenBank/DDBJ databases">
        <title>Devosia salina sp. nov., isolated from the South China Sea sediment.</title>
        <authorList>
            <person name="Zhou Z."/>
        </authorList>
    </citation>
    <scope>NUCLEOTIDE SEQUENCE [LARGE SCALE GENOMIC DNA]</scope>
    <source>
        <strain evidence="1 2">SCS-3</strain>
    </source>
</reference>
<dbReference type="RefSeq" id="WP_220306832.1">
    <property type="nucleotide sequence ID" value="NZ_CP080590.1"/>
</dbReference>
<organism evidence="1 2">
    <name type="scientific">Devosia salina</name>
    <dbReference type="NCBI Taxonomy" id="2860336"/>
    <lineage>
        <taxon>Bacteria</taxon>
        <taxon>Pseudomonadati</taxon>
        <taxon>Pseudomonadota</taxon>
        <taxon>Alphaproteobacteria</taxon>
        <taxon>Hyphomicrobiales</taxon>
        <taxon>Devosiaceae</taxon>
        <taxon>Devosia</taxon>
    </lineage>
</organism>
<dbReference type="SUPFAM" id="SSF54593">
    <property type="entry name" value="Glyoxalase/Bleomycin resistance protein/Dihydroxybiphenyl dioxygenase"/>
    <property type="match status" value="1"/>
</dbReference>
<dbReference type="EMBL" id="CP080590">
    <property type="protein sequence ID" value="QYO78362.1"/>
    <property type="molecule type" value="Genomic_DNA"/>
</dbReference>
<dbReference type="Gene3D" id="3.10.180.10">
    <property type="entry name" value="2,3-Dihydroxybiphenyl 1,2-Dioxygenase, domain 1"/>
    <property type="match status" value="1"/>
</dbReference>
<sequence length="74" mass="8159">MFQVLDNPKATGSTVTNLRIADLDRHIERLRSIGVELDDAVQVEGFEFLRYCQFHDLEGNEVGLLEGGVVPSAG</sequence>
<evidence type="ECO:0000313" key="2">
    <source>
        <dbReference type="Proteomes" id="UP000825799"/>
    </source>
</evidence>
<dbReference type="InterPro" id="IPR029068">
    <property type="entry name" value="Glyas_Bleomycin-R_OHBP_Dase"/>
</dbReference>